<dbReference type="AlphaFoldDB" id="A0A1F6NVW0"/>
<dbReference type="Gene3D" id="1.20.120.910">
    <property type="entry name" value="DksA, coiled-coil domain"/>
    <property type="match status" value="1"/>
</dbReference>
<gene>
    <name evidence="3" type="ORF">A3J93_05050</name>
</gene>
<feature type="zinc finger region" description="dksA C4-type" evidence="1">
    <location>
        <begin position="96"/>
        <end position="120"/>
    </location>
</feature>
<keyword evidence="2" id="KW-0175">Coiled coil</keyword>
<evidence type="ECO:0000256" key="1">
    <source>
        <dbReference type="PROSITE-ProRule" id="PRU00510"/>
    </source>
</evidence>
<dbReference type="STRING" id="1798704.A3J93_05050"/>
<reference evidence="3 4" key="1">
    <citation type="journal article" date="2016" name="Nat. Commun.">
        <title>Thousands of microbial genomes shed light on interconnected biogeochemical processes in an aquifer system.</title>
        <authorList>
            <person name="Anantharaman K."/>
            <person name="Brown C.T."/>
            <person name="Hug L.A."/>
            <person name="Sharon I."/>
            <person name="Castelle C.J."/>
            <person name="Probst A.J."/>
            <person name="Thomas B.C."/>
            <person name="Singh A."/>
            <person name="Wilkins M.J."/>
            <person name="Karaoz U."/>
            <person name="Brodie E.L."/>
            <person name="Williams K.H."/>
            <person name="Hubbard S.S."/>
            <person name="Banfield J.F."/>
        </authorList>
    </citation>
    <scope>NUCLEOTIDE SEQUENCE [LARGE SCALE GENOMIC DNA]</scope>
</reference>
<evidence type="ECO:0000256" key="2">
    <source>
        <dbReference type="SAM" id="Coils"/>
    </source>
</evidence>
<feature type="coiled-coil region" evidence="2">
    <location>
        <begin position="8"/>
        <end position="35"/>
    </location>
</feature>
<evidence type="ECO:0000313" key="4">
    <source>
        <dbReference type="Proteomes" id="UP000177907"/>
    </source>
</evidence>
<dbReference type="PROSITE" id="PS51128">
    <property type="entry name" value="ZF_DKSA_2"/>
    <property type="match status" value="1"/>
</dbReference>
<dbReference type="PANTHER" id="PTHR33823:SF4">
    <property type="entry name" value="GENERAL STRESS PROTEIN 16O"/>
    <property type="match status" value="1"/>
</dbReference>
<dbReference type="PANTHER" id="PTHR33823">
    <property type="entry name" value="RNA POLYMERASE-BINDING TRANSCRIPTION FACTOR DKSA-RELATED"/>
    <property type="match status" value="1"/>
</dbReference>
<dbReference type="SUPFAM" id="SSF57716">
    <property type="entry name" value="Glucocorticoid receptor-like (DNA-binding domain)"/>
    <property type="match status" value="1"/>
</dbReference>
<accession>A0A1F6NVW0</accession>
<dbReference type="Proteomes" id="UP000177907">
    <property type="component" value="Unassembled WGS sequence"/>
</dbReference>
<name>A0A1F6NVW0_9BACT</name>
<organism evidence="3 4">
    <name type="scientific">Candidatus Magasanikbacteria bacterium RIFOXYC2_FULL_42_28</name>
    <dbReference type="NCBI Taxonomy" id="1798704"/>
    <lineage>
        <taxon>Bacteria</taxon>
        <taxon>Candidatus Magasanikiibacteriota</taxon>
    </lineage>
</organism>
<sequence>MTKTTYTKEFLDKIKKSLTAEKARLEADLAKFTTKNTHTSDDYDSTFPSYGDKEDENANEVADYAANLTLEDSLEKTLRDVNQSLDRLKKGTYGVCKYCKKEIGIKRLEARTTSSACVECKKAITQEV</sequence>
<comment type="caution">
    <text evidence="3">The sequence shown here is derived from an EMBL/GenBank/DDBJ whole genome shotgun (WGS) entry which is preliminary data.</text>
</comment>
<evidence type="ECO:0000313" key="3">
    <source>
        <dbReference type="EMBL" id="OGH87774.1"/>
    </source>
</evidence>
<protein>
    <submittedName>
        <fullName evidence="3">Uncharacterized protein</fullName>
    </submittedName>
</protein>
<proteinExistence type="predicted"/>
<dbReference type="EMBL" id="MFQZ01000009">
    <property type="protein sequence ID" value="OGH87774.1"/>
    <property type="molecule type" value="Genomic_DNA"/>
</dbReference>